<dbReference type="EMBL" id="QSBY01000010">
    <property type="protein sequence ID" value="RHW69173.1"/>
    <property type="molecule type" value="Genomic_DNA"/>
</dbReference>
<comment type="caution">
    <text evidence="3">The sequence shown here is derived from an EMBL/GenBank/DDBJ whole genome shotgun (WGS) entry which is preliminary data.</text>
</comment>
<dbReference type="AlphaFoldDB" id="A0A3L6KXQ1"/>
<name>A0A3L6KXQ1_9TRYP</name>
<evidence type="ECO:0000313" key="3">
    <source>
        <dbReference type="EMBL" id="RHW69173.1"/>
    </source>
</evidence>
<feature type="repeat" description="PPR" evidence="1">
    <location>
        <begin position="350"/>
        <end position="384"/>
    </location>
</feature>
<evidence type="ECO:0000256" key="2">
    <source>
        <dbReference type="SAM" id="MobiDB-lite"/>
    </source>
</evidence>
<dbReference type="InterPro" id="IPR011990">
    <property type="entry name" value="TPR-like_helical_dom_sf"/>
</dbReference>
<reference evidence="3" key="1">
    <citation type="submission" date="2018-09" db="EMBL/GenBank/DDBJ databases">
        <title>whole genome sequence of T. equiperdum IVM-t1 strain.</title>
        <authorList>
            <person name="Suganuma K."/>
        </authorList>
    </citation>
    <scope>NUCLEOTIDE SEQUENCE [LARGE SCALE GENOMIC DNA]</scope>
    <source>
        <strain evidence="3">IVM-t1</strain>
    </source>
</reference>
<feature type="compositionally biased region" description="Low complexity" evidence="2">
    <location>
        <begin position="540"/>
        <end position="549"/>
    </location>
</feature>
<feature type="region of interest" description="Disordered" evidence="2">
    <location>
        <begin position="529"/>
        <end position="561"/>
    </location>
</feature>
<dbReference type="Proteomes" id="UP000266743">
    <property type="component" value="Chromosome 10"/>
</dbReference>
<gene>
    <name evidence="3" type="ORF">DPX39_100013100</name>
</gene>
<sequence length="603" mass="67562">MGAEKKINRPTNSGEVAENVGAFTEVMVPVWSQLCNKVIAAYKAGEDIVVLQHFEELRATPELDVIAHDSLISAAPDLTVGAVEKKEDDRAAKKERLEYCWGRALLSARHLAGDDDEHINSIVESFEQQFGCVSGYLRALAINAESALEVLQLYQMMEGPVTTRVATAALHRFLTNDASEVSGLLQFLKLNNVPLTREFHDQLEKNFVMRMKTEDAEEVFKDMRNAGVEPVSTHPYNFIFMKTPPFKYMDLLDYYEDMLDRGIVPMNSTFRILSRQTQNGGLVNQHFSALARGTTTGSDRRHETEGHGGTQAFFATRLEELARLKSSTTLDDALRVLRRMDVEGTPLISGSVVLNVLLSVFCRAGHIEDTERVLQLAKERGCTPNGATLSRVLKKSNADRFLQAELILPDALEAGDVRLSDITDVMFYFFNNGMRSQVVRILRAYVVRCYRNPTESIPHTVASWALRLGPFDWALGFLAILLASNDEPLSDRIQRRMHEVVKENRSREILKVLEGHKWDRRSILLAPQLQEPTNSSDGAGEVNGRSSEGGNSGGGHHRRDMGPSWMSAMHLVLKEMDVEKEVLMGYKAKLSALINDAKKKRDN</sequence>
<dbReference type="Pfam" id="PF01535">
    <property type="entry name" value="PPR"/>
    <property type="match status" value="1"/>
</dbReference>
<protein>
    <submittedName>
        <fullName evidence="3">Pentatricopeptide repeat domain containing protein</fullName>
    </submittedName>
</protein>
<dbReference type="InterPro" id="IPR002885">
    <property type="entry name" value="PPR_rpt"/>
</dbReference>
<dbReference type="InterPro" id="IPR052308">
    <property type="entry name" value="PPR_domain-containing"/>
</dbReference>
<dbReference type="PANTHER" id="PTHR47937:SF8">
    <property type="entry name" value="PENTATRICOPEPTIDE REPEAT DOMAIN CONTAINING PROTEIN-RELATED"/>
    <property type="match status" value="1"/>
</dbReference>
<dbReference type="PROSITE" id="PS51375">
    <property type="entry name" value="PPR"/>
    <property type="match status" value="1"/>
</dbReference>
<accession>A0A3L6KXQ1</accession>
<dbReference type="NCBIfam" id="TIGR00756">
    <property type="entry name" value="PPR"/>
    <property type="match status" value="1"/>
</dbReference>
<dbReference type="PANTHER" id="PTHR47937">
    <property type="entry name" value="PLASTID TRANSCRIPTIONALLY ACTIVE CHROMOSOME 2-LIKE PROTEIN"/>
    <property type="match status" value="1"/>
</dbReference>
<organism evidence="3">
    <name type="scientific">Trypanosoma brucei equiperdum</name>
    <dbReference type="NCBI Taxonomy" id="630700"/>
    <lineage>
        <taxon>Eukaryota</taxon>
        <taxon>Discoba</taxon>
        <taxon>Euglenozoa</taxon>
        <taxon>Kinetoplastea</taxon>
        <taxon>Metakinetoplastina</taxon>
        <taxon>Trypanosomatida</taxon>
        <taxon>Trypanosomatidae</taxon>
        <taxon>Trypanosoma</taxon>
    </lineage>
</organism>
<proteinExistence type="predicted"/>
<dbReference type="Gene3D" id="1.25.40.10">
    <property type="entry name" value="Tetratricopeptide repeat domain"/>
    <property type="match status" value="1"/>
</dbReference>
<evidence type="ECO:0000256" key="1">
    <source>
        <dbReference type="PROSITE-ProRule" id="PRU00708"/>
    </source>
</evidence>